<comment type="caution">
    <text evidence="2">The sequence shown here is derived from an EMBL/GenBank/DDBJ whole genome shotgun (WGS) entry which is preliminary data.</text>
</comment>
<dbReference type="Pfam" id="PF18962">
    <property type="entry name" value="Por_Secre_tail"/>
    <property type="match status" value="1"/>
</dbReference>
<protein>
    <recommendedName>
        <fullName evidence="1">Secretion system C-terminal sorting domain-containing protein</fullName>
    </recommendedName>
</protein>
<dbReference type="EMBL" id="JQZW01000002">
    <property type="protein sequence ID" value="KGN99208.1"/>
    <property type="molecule type" value="Genomic_DNA"/>
</dbReference>
<dbReference type="AlphaFoldDB" id="A0A0A2G7D6"/>
<reference evidence="2 3" key="1">
    <citation type="submission" date="2014-08" db="EMBL/GenBank/DDBJ databases">
        <title>Porphyromonas gingivicanis strain:COT-022_OH1391 Genome sequencing.</title>
        <authorList>
            <person name="Wallis C."/>
            <person name="Deusch O."/>
            <person name="O'Flynn C."/>
            <person name="Davis I."/>
            <person name="Jospin G."/>
            <person name="Darling A.E."/>
            <person name="Coil D.A."/>
            <person name="Alexiev A."/>
            <person name="Horsfall A."/>
            <person name="Kirkwood N."/>
            <person name="Harris S."/>
            <person name="Eisen J.A."/>
        </authorList>
    </citation>
    <scope>NUCLEOTIDE SEQUENCE [LARGE SCALE GENOMIC DNA]</scope>
    <source>
        <strain evidence="3">COT-022 OH1391</strain>
    </source>
</reference>
<proteinExistence type="predicted"/>
<evidence type="ECO:0000259" key="1">
    <source>
        <dbReference type="Pfam" id="PF18962"/>
    </source>
</evidence>
<dbReference type="Proteomes" id="UP000030134">
    <property type="component" value="Unassembled WGS sequence"/>
</dbReference>
<sequence length="538" mass="58487">MGGIGAMQAQKSYDFRINDVLITEENVNQMHNIEGVSIGEGGHLTYAPETRTLSMKNVSLTLQGSSDCIRTRGENLFTLHLEGENVFTAPEGYGADFANTRITGPGKLTVKTRKHAIYIEYGTLTIANGCTVSLYSNDENDGWAGITGNRYSPTNLVVENASLHVKASGKADEPYPYAIGSLASITLDGVKILEPSEAKIDTYDYTYDGGNYTYTFVLLDGKPTTEVKIGKEAAVEYNFYINGVSITEENVNQMHNIKGVSIGDDGHLTYAPETRTLSMKNVSLTVQGSLDCIRTRGKNLFTLHLEGENVFTAPEGYGADFSDTRITGPGKLTVETRKFPIYIESGTLTIADGCTVSLYSNDENNSWGGIEGNRYYPTNLVVEDASLHVKASGKADKPYPYAIGTLASITLKGVKILEPSGAMIGTYDYRYNEGDHTHFFVLLNGEPTTEVKIGKDVAVEEVAATALTLYPNPADHKVHIEGAKAGLRIALYNIEGVRLLTAETNEAGKVELDLTSLPEGNYFVRAGNGQAYRLLVHR</sequence>
<organism evidence="2 3">
    <name type="scientific">Porphyromonas gingivicanis</name>
    <dbReference type="NCBI Taxonomy" id="266762"/>
    <lineage>
        <taxon>Bacteria</taxon>
        <taxon>Pseudomonadati</taxon>
        <taxon>Bacteroidota</taxon>
        <taxon>Bacteroidia</taxon>
        <taxon>Bacteroidales</taxon>
        <taxon>Porphyromonadaceae</taxon>
        <taxon>Porphyromonas</taxon>
    </lineage>
</organism>
<gene>
    <name evidence="2" type="ORF">HQ36_01795</name>
</gene>
<dbReference type="NCBIfam" id="TIGR04183">
    <property type="entry name" value="Por_Secre_tail"/>
    <property type="match status" value="1"/>
</dbReference>
<feature type="domain" description="Secretion system C-terminal sorting" evidence="1">
    <location>
        <begin position="469"/>
        <end position="530"/>
    </location>
</feature>
<keyword evidence="3" id="KW-1185">Reference proteome</keyword>
<dbReference type="InterPro" id="IPR026444">
    <property type="entry name" value="Secre_tail"/>
</dbReference>
<accession>A0A0A2G7D6</accession>
<evidence type="ECO:0000313" key="2">
    <source>
        <dbReference type="EMBL" id="KGN99208.1"/>
    </source>
</evidence>
<name>A0A0A2G7D6_9PORP</name>
<evidence type="ECO:0000313" key="3">
    <source>
        <dbReference type="Proteomes" id="UP000030134"/>
    </source>
</evidence>